<reference evidence="6" key="1">
    <citation type="submission" date="2015-10" db="EMBL/GenBank/DDBJ databases">
        <authorList>
            <person name="Martinez-Garcia P.J."/>
            <person name="Crepeau M.W."/>
            <person name="Puiu D."/>
            <person name="Gonzalez-Ibeas D."/>
            <person name="Whalen J."/>
            <person name="Stevens K."/>
            <person name="Paul R."/>
            <person name="Butterfield T."/>
            <person name="Britton M."/>
            <person name="Reagan R."/>
            <person name="Chakraborty S."/>
            <person name="Walawage S.L."/>
            <person name="Vasquez-Gross H.A."/>
            <person name="Cardeno C."/>
            <person name="Famula R."/>
            <person name="Pratt K."/>
            <person name="Kuruganti S."/>
            <person name="Aradhya M.K."/>
            <person name="Leslie C.A."/>
            <person name="Dandekar A.M."/>
            <person name="Salzberg S.L."/>
            <person name="Wegrzyn J.L."/>
            <person name="Langley C.H."/>
            <person name="Neale D.B."/>
        </authorList>
    </citation>
    <scope>NUCLEOTIDE SEQUENCE</scope>
    <source>
        <tissue evidence="6">Leaves</tissue>
    </source>
</reference>
<dbReference type="Pfam" id="PF25553">
    <property type="entry name" value="BTB-POZ_ANK-like"/>
    <property type="match status" value="1"/>
</dbReference>
<dbReference type="InterPro" id="IPR058039">
    <property type="entry name" value="At3g05675-like_ankyrin"/>
</dbReference>
<evidence type="ECO:0000259" key="5">
    <source>
        <dbReference type="PROSITE" id="PS50097"/>
    </source>
</evidence>
<dbReference type="Proteomes" id="UP000619265">
    <property type="component" value="Unassembled WGS sequence"/>
</dbReference>
<evidence type="ECO:0000256" key="4">
    <source>
        <dbReference type="SAM" id="MobiDB-lite"/>
    </source>
</evidence>
<evidence type="ECO:0000256" key="3">
    <source>
        <dbReference type="ARBA" id="ARBA00022786"/>
    </source>
</evidence>
<dbReference type="PANTHER" id="PTHR31060">
    <property type="entry name" value="OSJNBA0011J08.25 PROTEIN-RELATED"/>
    <property type="match status" value="1"/>
</dbReference>
<dbReference type="GO" id="GO:0016567">
    <property type="term" value="P:protein ubiquitination"/>
    <property type="evidence" value="ECO:0007669"/>
    <property type="project" value="UniProtKB-UniPathway"/>
</dbReference>
<feature type="domain" description="BTB" evidence="5">
    <location>
        <begin position="164"/>
        <end position="240"/>
    </location>
</feature>
<evidence type="ECO:0000313" key="6">
    <source>
        <dbReference type="EMBL" id="KAF5457960.1"/>
    </source>
</evidence>
<organism evidence="6 7">
    <name type="scientific">Juglans regia</name>
    <name type="common">English walnut</name>
    <dbReference type="NCBI Taxonomy" id="51240"/>
    <lineage>
        <taxon>Eukaryota</taxon>
        <taxon>Viridiplantae</taxon>
        <taxon>Streptophyta</taxon>
        <taxon>Embryophyta</taxon>
        <taxon>Tracheophyta</taxon>
        <taxon>Spermatophyta</taxon>
        <taxon>Magnoliopsida</taxon>
        <taxon>eudicotyledons</taxon>
        <taxon>Gunneridae</taxon>
        <taxon>Pentapetalae</taxon>
        <taxon>rosids</taxon>
        <taxon>fabids</taxon>
        <taxon>Fagales</taxon>
        <taxon>Juglandaceae</taxon>
        <taxon>Juglans</taxon>
    </lineage>
</organism>
<evidence type="ECO:0000256" key="2">
    <source>
        <dbReference type="ARBA" id="ARBA00004906"/>
    </source>
</evidence>
<sequence>TIIDTDFDNCNTSLALTLSLTHTLPLYDSGPEMDHSTRLHSQARRRSWCCSFTVPPSSPESLSLSRFKSFPTTKSETLSKPPSNSVPNSPQSSKSGLGIVGRTRIDARRILSPGRVSPIDTDSTVPEEIPAVDSSATLSKSQSFRAAPACSSSSSRSADNDGVFDVRLNLRGKSGACLVLELNSEVLSASSDVFSGLISEYKRKSNSSSSGRKMCRIEVPDVENLGAFRQTIELMFEDDIPKRLLKIGAYRCIDILEVSAGIMFTKGVLSCLEYIEAVPWTEEEEEKLRILFTRFKFDGATTRDILARLYSRDSVDSQQHLARQLVLSITSCTEANARNELKSLVKGLLCKSSVYEKDQSDLNKEDLYIACQSCLSSLVSLFEEASSTIPHERLTKKEKDRPLIERISRQVDNINWLLEILLDGQMAEELVDMWADQGELLGMHENTSPMVRYELSRVTALLFIAMGTRKLHCRSESRSGLLLAWFSPMLLDFGWLQRCRKGLDMKALEEAMGQILLTLPLKQQYALFMEWFQCFSKQGTECPNLSKAFQIWWRRSFLRGSETCAIESR</sequence>
<feature type="non-terminal residue" evidence="6">
    <location>
        <position position="569"/>
    </location>
</feature>
<comment type="caution">
    <text evidence="6">The sequence shown here is derived from an EMBL/GenBank/DDBJ whole genome shotgun (WGS) entry which is preliminary data.</text>
</comment>
<feature type="region of interest" description="Disordered" evidence="4">
    <location>
        <begin position="72"/>
        <end position="99"/>
    </location>
</feature>
<dbReference type="PROSITE" id="PS50097">
    <property type="entry name" value="BTB"/>
    <property type="match status" value="1"/>
</dbReference>
<evidence type="ECO:0000313" key="7">
    <source>
        <dbReference type="Proteomes" id="UP000619265"/>
    </source>
</evidence>
<dbReference type="InterPro" id="IPR000210">
    <property type="entry name" value="BTB/POZ_dom"/>
</dbReference>
<dbReference type="EMBL" id="LIHL02000010">
    <property type="protein sequence ID" value="KAF5457960.1"/>
    <property type="molecule type" value="Genomic_DNA"/>
</dbReference>
<keyword evidence="3" id="KW-0833">Ubl conjugation pathway</keyword>
<dbReference type="AlphaFoldDB" id="A0A833X9Z7"/>
<dbReference type="Gramene" id="Jr10_10230_p1">
    <property type="protein sequence ID" value="cds.Jr10_10230_p1"/>
    <property type="gene ID" value="Jr10_10230"/>
</dbReference>
<reference evidence="6" key="2">
    <citation type="submission" date="2020-03" db="EMBL/GenBank/DDBJ databases">
        <title>Walnut 2.0.</title>
        <authorList>
            <person name="Marrano A."/>
            <person name="Britton M."/>
            <person name="Zimin A.V."/>
            <person name="Zaini P.A."/>
            <person name="Workman R."/>
            <person name="Puiu D."/>
            <person name="Bianco L."/>
            <person name="Allen B.J."/>
            <person name="Troggio M."/>
            <person name="Leslie C.A."/>
            <person name="Timp W."/>
            <person name="Dendekar A."/>
            <person name="Salzberg S.L."/>
            <person name="Neale D.B."/>
        </authorList>
    </citation>
    <scope>NUCLEOTIDE SEQUENCE</scope>
    <source>
        <tissue evidence="6">Leaves</tissue>
    </source>
</reference>
<comment type="pathway">
    <text evidence="2">Protein modification; protein ubiquitination.</text>
</comment>
<gene>
    <name evidence="6" type="ORF">F2P56_022030</name>
</gene>
<dbReference type="UniPathway" id="UPA00143"/>
<name>A0A833X9Z7_JUGRE</name>
<dbReference type="PANTHER" id="PTHR31060:SF33">
    <property type="entry name" value="OS04G0278000 PROTEIN"/>
    <property type="match status" value="1"/>
</dbReference>
<feature type="compositionally biased region" description="Low complexity" evidence="4">
    <location>
        <begin position="79"/>
        <end position="95"/>
    </location>
</feature>
<evidence type="ECO:0000256" key="1">
    <source>
        <dbReference type="ARBA" id="ARBA00002668"/>
    </source>
</evidence>
<accession>A0A833X9Z7</accession>
<dbReference type="InterPro" id="IPR038920">
    <property type="entry name" value="At3g05675-like"/>
</dbReference>
<comment type="function">
    <text evidence="1">May act as a substrate-specific adapter of an E3 ubiquitin-protein ligase complex (CUL3-RBX1-BTB) which mediates the ubiquitination and subsequent proteasomal degradation of target proteins.</text>
</comment>
<proteinExistence type="predicted"/>
<protein>
    <recommendedName>
        <fullName evidence="5">BTB domain-containing protein</fullName>
    </recommendedName>
</protein>